<dbReference type="Gene3D" id="3.90.25.10">
    <property type="entry name" value="UDP-galactose 4-epimerase, domain 1"/>
    <property type="match status" value="1"/>
</dbReference>
<gene>
    <name evidence="2" type="ORF">DM484_07870</name>
</gene>
<name>A0A2W4RIY5_9GAMM</name>
<dbReference type="AlphaFoldDB" id="A0A2W4RIY5"/>
<dbReference type="SUPFAM" id="SSF51735">
    <property type="entry name" value="NAD(P)-binding Rossmann-fold domains"/>
    <property type="match status" value="1"/>
</dbReference>
<sequence length="287" mass="31035">MHDRILVLGATGNVGGQIVRELAAKGIPVKAAVYPPELPAYRSVPGVEAVPYDFYQEETFAPALAGVQRLYMMCKDDESAPDLALNPFVDQAKAAGVEHIVLMTGIHVDKAPDTVGYRRVEKHLMASGVAYTILRPTWFMQIFQTPFVLATVKQRDGIYLPASDGKVSFIDARDIAAVAAAALSEESHAGQEYTLTGGESLSFADVAAAIAKATGRDIRYVDSSLEELRQLVAEVGGWPGPIEFLDLMFKTVRSGAVEAVYPTVRGVTGRDPITFAQFAHDHAAIWQ</sequence>
<dbReference type="InterPro" id="IPR036291">
    <property type="entry name" value="NAD(P)-bd_dom_sf"/>
</dbReference>
<dbReference type="InterPro" id="IPR051604">
    <property type="entry name" value="Ergot_Alk_Oxidoreductase"/>
</dbReference>
<feature type="domain" description="NmrA-like" evidence="1">
    <location>
        <begin position="2"/>
        <end position="231"/>
    </location>
</feature>
<dbReference type="PANTHER" id="PTHR43162">
    <property type="match status" value="1"/>
</dbReference>
<proteinExistence type="predicted"/>
<evidence type="ECO:0000259" key="1">
    <source>
        <dbReference type="Pfam" id="PF05368"/>
    </source>
</evidence>
<evidence type="ECO:0000313" key="3">
    <source>
        <dbReference type="Proteomes" id="UP000249396"/>
    </source>
</evidence>
<reference evidence="2 3" key="1">
    <citation type="journal article" date="2018" name="Aquat. Microb. Ecol.">
        <title>Gammaproteobacterial methanotrophs dominate.</title>
        <authorList>
            <person name="Rissanen A.J."/>
            <person name="Saarenheimo J."/>
            <person name="Tiirola M."/>
            <person name="Peura S."/>
            <person name="Aalto S.L."/>
            <person name="Karvinen A."/>
            <person name="Nykanen H."/>
        </authorList>
    </citation>
    <scope>NUCLEOTIDE SEQUENCE [LARGE SCALE GENOMIC DNA]</scope>
    <source>
        <strain evidence="2">AMbin10</strain>
    </source>
</reference>
<evidence type="ECO:0000313" key="2">
    <source>
        <dbReference type="EMBL" id="PZN81699.1"/>
    </source>
</evidence>
<dbReference type="InterPro" id="IPR008030">
    <property type="entry name" value="NmrA-like"/>
</dbReference>
<dbReference type="Proteomes" id="UP000249396">
    <property type="component" value="Unassembled WGS sequence"/>
</dbReference>
<organism evidence="2 3">
    <name type="scientific">Candidatus Methylumidiphilus alinenensis</name>
    <dbReference type="NCBI Taxonomy" id="2202197"/>
    <lineage>
        <taxon>Bacteria</taxon>
        <taxon>Pseudomonadati</taxon>
        <taxon>Pseudomonadota</taxon>
        <taxon>Gammaproteobacteria</taxon>
        <taxon>Methylococcales</taxon>
        <taxon>Candidatus Methylumidiphilus</taxon>
    </lineage>
</organism>
<dbReference type="PANTHER" id="PTHR43162:SF1">
    <property type="entry name" value="PRESTALK A DIFFERENTIATION PROTEIN A"/>
    <property type="match status" value="1"/>
</dbReference>
<comment type="caution">
    <text evidence="2">The sequence shown here is derived from an EMBL/GenBank/DDBJ whole genome shotgun (WGS) entry which is preliminary data.</text>
</comment>
<dbReference type="Gene3D" id="3.40.50.720">
    <property type="entry name" value="NAD(P)-binding Rossmann-like Domain"/>
    <property type="match status" value="1"/>
</dbReference>
<protein>
    <recommendedName>
        <fullName evidence="1">NmrA-like domain-containing protein</fullName>
    </recommendedName>
</protein>
<accession>A0A2W4RIY5</accession>
<dbReference type="Pfam" id="PF05368">
    <property type="entry name" value="NmrA"/>
    <property type="match status" value="1"/>
</dbReference>
<dbReference type="EMBL" id="QJPH01000259">
    <property type="protein sequence ID" value="PZN81699.1"/>
    <property type="molecule type" value="Genomic_DNA"/>
</dbReference>